<evidence type="ECO:0000313" key="5">
    <source>
        <dbReference type="Proteomes" id="UP001374893"/>
    </source>
</evidence>
<keyword evidence="2" id="KW-0325">Glycoprotein</keyword>
<evidence type="ECO:0000256" key="2">
    <source>
        <dbReference type="ARBA" id="ARBA00023180"/>
    </source>
</evidence>
<dbReference type="GO" id="GO:0016829">
    <property type="term" value="F:lyase activity"/>
    <property type="evidence" value="ECO:0007669"/>
    <property type="project" value="UniProtKB-KW"/>
</dbReference>
<keyword evidence="1" id="KW-0732">Signal</keyword>
<sequence>MKTFPPFPVIRFRTLLFFGLSIPVMGQFTYERDDRVLSAEERVIGHGQLRYRVVRDWTKADPAVAPVVNAHAMAMGNDGLYYLVTDHPDHAFHVFRPDGTFIRSFGTGLKGGHGVAMLPDGDRELVVHVDCGWEFDAAGKATKKTGSVNLLTKDGDVVRTLPDTIDLGLEAKGTFYGPCDVAITPGGDILVIDGYSSDRVLHFTKKGKLVRHWGGHKPDDASDIRNGHGISIDPTDPDNPVVWISSREQNQLKRFTLEGKHIDTIDLPGAYAGQAVFHDDKVYTGVCWSKDPKSGSKKSASGFVLVLDRKTGRVLSAPGGTPPPPDASHTDHGHPHLHGQKHPVFRHVHDLMVDAQGNIFVMEWNAGRRYPYKLELVE</sequence>
<keyword evidence="5" id="KW-1185">Reference proteome</keyword>
<keyword evidence="4" id="KW-0456">Lyase</keyword>
<reference evidence="4 5" key="1">
    <citation type="submission" date="2021-06" db="EMBL/GenBank/DDBJ databases">
        <title>Complete genome of Haloferula helveola possessing various polysaccharide degrading enzymes.</title>
        <authorList>
            <person name="Takami H."/>
            <person name="Huang C."/>
            <person name="Hamasaki K."/>
        </authorList>
    </citation>
    <scope>NUCLEOTIDE SEQUENCE [LARGE SCALE GENOMIC DNA]</scope>
    <source>
        <strain evidence="4 5">CN-1</strain>
    </source>
</reference>
<gene>
    <name evidence="4" type="primary">pam_1</name>
    <name evidence="4" type="ORF">HAHE_01330</name>
</gene>
<evidence type="ECO:0000313" key="4">
    <source>
        <dbReference type="EMBL" id="BCX46225.1"/>
    </source>
</evidence>
<dbReference type="SUPFAM" id="SSF63829">
    <property type="entry name" value="Calcium-dependent phosphotriesterase"/>
    <property type="match status" value="1"/>
</dbReference>
<protein>
    <submittedName>
        <fullName evidence="4">Peptidyl-alpha-hydroxyglycine alpha-amidating lyase</fullName>
    </submittedName>
</protein>
<evidence type="ECO:0000256" key="1">
    <source>
        <dbReference type="ARBA" id="ARBA00022729"/>
    </source>
</evidence>
<evidence type="ECO:0000256" key="3">
    <source>
        <dbReference type="SAM" id="MobiDB-lite"/>
    </source>
</evidence>
<dbReference type="PANTHER" id="PTHR10680">
    <property type="entry name" value="PEPTIDYL-GLYCINE ALPHA-AMIDATING MONOOXYGENASE"/>
    <property type="match status" value="1"/>
</dbReference>
<proteinExistence type="predicted"/>
<feature type="region of interest" description="Disordered" evidence="3">
    <location>
        <begin position="314"/>
        <end position="340"/>
    </location>
</feature>
<dbReference type="Proteomes" id="UP001374893">
    <property type="component" value="Chromosome"/>
</dbReference>
<name>A0ABM7R814_9BACT</name>
<dbReference type="InterPro" id="IPR011042">
    <property type="entry name" value="6-blade_b-propeller_TolB-like"/>
</dbReference>
<dbReference type="RefSeq" id="WP_338687645.1">
    <property type="nucleotide sequence ID" value="NZ_AP024702.1"/>
</dbReference>
<dbReference type="Gene3D" id="2.120.10.30">
    <property type="entry name" value="TolB, C-terminal domain"/>
    <property type="match status" value="1"/>
</dbReference>
<accession>A0ABM7R814</accession>
<dbReference type="EMBL" id="AP024702">
    <property type="protein sequence ID" value="BCX46225.1"/>
    <property type="molecule type" value="Genomic_DNA"/>
</dbReference>
<organism evidence="4 5">
    <name type="scientific">Haloferula helveola</name>
    <dbReference type="NCBI Taxonomy" id="490095"/>
    <lineage>
        <taxon>Bacteria</taxon>
        <taxon>Pseudomonadati</taxon>
        <taxon>Verrucomicrobiota</taxon>
        <taxon>Verrucomicrobiia</taxon>
        <taxon>Verrucomicrobiales</taxon>
        <taxon>Verrucomicrobiaceae</taxon>
        <taxon>Haloferula</taxon>
    </lineage>
</organism>